<dbReference type="Pfam" id="PF00275">
    <property type="entry name" value="EPSP_synthase"/>
    <property type="match status" value="1"/>
</dbReference>
<feature type="binding site" evidence="7">
    <location>
        <position position="432"/>
    </location>
    <ligand>
        <name>phosphoenolpyruvate</name>
        <dbReference type="ChEBI" id="CHEBI:58702"/>
    </ligand>
</feature>
<evidence type="ECO:0000256" key="4">
    <source>
        <dbReference type="ARBA" id="ARBA00022679"/>
    </source>
</evidence>
<dbReference type="GO" id="GO:0009423">
    <property type="term" value="P:chorismate biosynthetic process"/>
    <property type="evidence" value="ECO:0007669"/>
    <property type="project" value="UniProtKB-UniRule"/>
</dbReference>
<comment type="function">
    <text evidence="7">Catalyzes the transfer of the enolpyruvyl moiety of phosphoenolpyruvate (PEP) to the 5-hydroxyl of shikimate-3-phosphate (S3P) to produce enolpyruvyl shikimate-3-phosphate and inorganic phosphate.</text>
</comment>
<evidence type="ECO:0000256" key="8">
    <source>
        <dbReference type="SAM" id="MobiDB-lite"/>
    </source>
</evidence>
<dbReference type="InterPro" id="IPR036968">
    <property type="entry name" value="Enolpyruvate_Tfrase_sf"/>
</dbReference>
<dbReference type="GO" id="GO:0008652">
    <property type="term" value="P:amino acid biosynthetic process"/>
    <property type="evidence" value="ECO:0007669"/>
    <property type="project" value="UniProtKB-KW"/>
</dbReference>
<feature type="binding site" evidence="7">
    <location>
        <position position="380"/>
    </location>
    <ligand>
        <name>3-phosphoshikimate</name>
        <dbReference type="ChEBI" id="CHEBI:145989"/>
    </ligand>
</feature>
<feature type="binding site" evidence="7">
    <location>
        <position position="39"/>
    </location>
    <ligand>
        <name>3-phosphoshikimate</name>
        <dbReference type="ChEBI" id="CHEBI:145989"/>
    </ligand>
</feature>
<dbReference type="GO" id="GO:0009073">
    <property type="term" value="P:aromatic amino acid family biosynthetic process"/>
    <property type="evidence" value="ECO:0007669"/>
    <property type="project" value="UniProtKB-KW"/>
</dbReference>
<dbReference type="NCBIfam" id="TIGR01356">
    <property type="entry name" value="aroA"/>
    <property type="match status" value="1"/>
</dbReference>
<comment type="subcellular location">
    <subcellularLocation>
        <location evidence="7">Cytoplasm</location>
    </subcellularLocation>
</comment>
<feature type="region of interest" description="Disordered" evidence="8">
    <location>
        <begin position="1"/>
        <end position="37"/>
    </location>
</feature>
<feature type="binding site" evidence="7">
    <location>
        <position position="353"/>
    </location>
    <ligand>
        <name>3-phosphoshikimate</name>
        <dbReference type="ChEBI" id="CHEBI:145989"/>
    </ligand>
</feature>
<dbReference type="InterPro" id="IPR006264">
    <property type="entry name" value="EPSP_synthase"/>
</dbReference>
<evidence type="ECO:0000313" key="11">
    <source>
        <dbReference type="Proteomes" id="UP000315003"/>
    </source>
</evidence>
<dbReference type="SUPFAM" id="SSF55205">
    <property type="entry name" value="EPT/RTPC-like"/>
    <property type="match status" value="1"/>
</dbReference>
<accession>A0A517SY17</accession>
<feature type="binding site" evidence="7">
    <location>
        <position position="38"/>
    </location>
    <ligand>
        <name>phosphoenolpyruvate</name>
        <dbReference type="ChEBI" id="CHEBI:58702"/>
    </ligand>
</feature>
<dbReference type="PROSITE" id="PS00104">
    <property type="entry name" value="EPSP_SYNTHASE_1"/>
    <property type="match status" value="1"/>
</dbReference>
<feature type="binding site" evidence="7">
    <location>
        <position position="146"/>
    </location>
    <ligand>
        <name>phosphoenolpyruvate</name>
        <dbReference type="ChEBI" id="CHEBI:58702"/>
    </ligand>
</feature>
<keyword evidence="3 7" id="KW-0028">Amino-acid biosynthesis</keyword>
<comment type="similarity">
    <text evidence="2 7">Belongs to the EPSP synthase family.</text>
</comment>
<dbReference type="InterPro" id="IPR023193">
    <property type="entry name" value="EPSP_synthase_CS"/>
</dbReference>
<dbReference type="InterPro" id="IPR013792">
    <property type="entry name" value="RNA3'P_cycl/enolpyr_Trfase_a/b"/>
</dbReference>
<dbReference type="Proteomes" id="UP000315003">
    <property type="component" value="Chromosome"/>
</dbReference>
<dbReference type="CDD" id="cd01556">
    <property type="entry name" value="EPSP_synthase"/>
    <property type="match status" value="1"/>
</dbReference>
<dbReference type="UniPathway" id="UPA00053">
    <property type="reaction ID" value="UER00089"/>
</dbReference>
<feature type="binding site" evidence="7">
    <location>
        <position position="384"/>
    </location>
    <ligand>
        <name>phosphoenolpyruvate</name>
        <dbReference type="ChEBI" id="CHEBI:58702"/>
    </ligand>
</feature>
<evidence type="ECO:0000256" key="3">
    <source>
        <dbReference type="ARBA" id="ARBA00022605"/>
    </source>
</evidence>
<comment type="pathway">
    <text evidence="1 7">Metabolic intermediate biosynthesis; chorismate biosynthesis; chorismate from D-erythrose 4-phosphate and phosphoenolpyruvate: step 6/7.</text>
</comment>
<feature type="active site" description="Proton acceptor" evidence="7">
    <location>
        <position position="353"/>
    </location>
</feature>
<feature type="binding site" evidence="7">
    <location>
        <position position="195"/>
    </location>
    <ligand>
        <name>3-phosphoshikimate</name>
        <dbReference type="ChEBI" id="CHEBI:145989"/>
    </ligand>
</feature>
<feature type="binding site" evidence="7">
    <location>
        <position position="118"/>
    </location>
    <ligand>
        <name>phosphoenolpyruvate</name>
        <dbReference type="ChEBI" id="CHEBI:58702"/>
    </ligand>
</feature>
<comment type="subunit">
    <text evidence="7">Monomer.</text>
</comment>
<dbReference type="Gene3D" id="3.65.10.10">
    <property type="entry name" value="Enolpyruvate transferase domain"/>
    <property type="match status" value="2"/>
</dbReference>
<dbReference type="GO" id="GO:0003866">
    <property type="term" value="F:3-phosphoshikimate 1-carboxyvinyltransferase activity"/>
    <property type="evidence" value="ECO:0007669"/>
    <property type="project" value="UniProtKB-UniRule"/>
</dbReference>
<evidence type="ECO:0000256" key="1">
    <source>
        <dbReference type="ARBA" id="ARBA00004811"/>
    </source>
</evidence>
<keyword evidence="7" id="KW-0963">Cytoplasm</keyword>
<evidence type="ECO:0000313" key="10">
    <source>
        <dbReference type="EMBL" id="QDT61047.1"/>
    </source>
</evidence>
<gene>
    <name evidence="7 10" type="primary">aroA</name>
    <name evidence="10" type="ORF">SV7mr_35770</name>
</gene>
<keyword evidence="4 7" id="KW-0808">Transferase</keyword>
<comment type="caution">
    <text evidence="7">Lacks conserved residue(s) required for the propagation of feature annotation.</text>
</comment>
<reference evidence="10 11" key="1">
    <citation type="submission" date="2019-02" db="EMBL/GenBank/DDBJ databases">
        <title>Deep-cultivation of Planctomycetes and their phenomic and genomic characterization uncovers novel biology.</title>
        <authorList>
            <person name="Wiegand S."/>
            <person name="Jogler M."/>
            <person name="Boedeker C."/>
            <person name="Pinto D."/>
            <person name="Vollmers J."/>
            <person name="Rivas-Marin E."/>
            <person name="Kohn T."/>
            <person name="Peeters S.H."/>
            <person name="Heuer A."/>
            <person name="Rast P."/>
            <person name="Oberbeckmann S."/>
            <person name="Bunk B."/>
            <person name="Jeske O."/>
            <person name="Meyerdierks A."/>
            <person name="Storesund J.E."/>
            <person name="Kallscheuer N."/>
            <person name="Luecker S."/>
            <person name="Lage O.M."/>
            <person name="Pohl T."/>
            <person name="Merkel B.J."/>
            <person name="Hornburger P."/>
            <person name="Mueller R.-W."/>
            <person name="Bruemmer F."/>
            <person name="Labrenz M."/>
            <person name="Spormann A.M."/>
            <person name="Op den Camp H."/>
            <person name="Overmann J."/>
            <person name="Amann R."/>
            <person name="Jetten M.S.M."/>
            <person name="Mascher T."/>
            <person name="Medema M.H."/>
            <person name="Devos D.P."/>
            <person name="Kaster A.-K."/>
            <person name="Ovreas L."/>
            <person name="Rohde M."/>
            <person name="Galperin M.Y."/>
            <person name="Jogler C."/>
        </authorList>
    </citation>
    <scope>NUCLEOTIDE SEQUENCE [LARGE SCALE GENOMIC DNA]</scope>
    <source>
        <strain evidence="10 11">SV_7m_r</strain>
    </source>
</reference>
<proteinExistence type="inferred from homology"/>
<evidence type="ECO:0000256" key="7">
    <source>
        <dbReference type="HAMAP-Rule" id="MF_00210"/>
    </source>
</evidence>
<evidence type="ECO:0000256" key="6">
    <source>
        <dbReference type="ARBA" id="ARBA00044633"/>
    </source>
</evidence>
<name>A0A517SY17_9BACT</name>
<feature type="binding site" evidence="7">
    <location>
        <position position="457"/>
    </location>
    <ligand>
        <name>phosphoenolpyruvate</name>
        <dbReference type="ChEBI" id="CHEBI:58702"/>
    </ligand>
</feature>
<feature type="binding site" evidence="7">
    <location>
        <position position="38"/>
    </location>
    <ligand>
        <name>3-phosphoshikimate</name>
        <dbReference type="ChEBI" id="CHEBI:145989"/>
    </ligand>
</feature>
<feature type="binding site" evidence="7">
    <location>
        <position position="193"/>
    </location>
    <ligand>
        <name>3-phosphoshikimate</name>
        <dbReference type="ChEBI" id="CHEBI:145989"/>
    </ligand>
</feature>
<dbReference type="RefSeq" id="WP_145274639.1">
    <property type="nucleotide sequence ID" value="NZ_CP036272.1"/>
</dbReference>
<dbReference type="EC" id="2.5.1.19" evidence="7"/>
<feature type="binding site" evidence="7">
    <location>
        <position position="195"/>
    </location>
    <ligand>
        <name>phosphoenolpyruvate</name>
        <dbReference type="ChEBI" id="CHEBI:58702"/>
    </ligand>
</feature>
<keyword evidence="5 7" id="KW-0057">Aromatic amino acid biosynthesis</keyword>
<organism evidence="10 11">
    <name type="scientific">Stieleria bergensis</name>
    <dbReference type="NCBI Taxonomy" id="2528025"/>
    <lineage>
        <taxon>Bacteria</taxon>
        <taxon>Pseudomonadati</taxon>
        <taxon>Planctomycetota</taxon>
        <taxon>Planctomycetia</taxon>
        <taxon>Pirellulales</taxon>
        <taxon>Pirellulaceae</taxon>
        <taxon>Stieleria</taxon>
    </lineage>
</organism>
<comment type="catalytic activity">
    <reaction evidence="6">
        <text>3-phosphoshikimate + phosphoenolpyruvate = 5-O-(1-carboxyvinyl)-3-phosphoshikimate + phosphate</text>
        <dbReference type="Rhea" id="RHEA:21256"/>
        <dbReference type="ChEBI" id="CHEBI:43474"/>
        <dbReference type="ChEBI" id="CHEBI:57701"/>
        <dbReference type="ChEBI" id="CHEBI:58702"/>
        <dbReference type="ChEBI" id="CHEBI:145989"/>
        <dbReference type="EC" id="2.5.1.19"/>
    </reaction>
    <physiologicalReaction direction="left-to-right" evidence="6">
        <dbReference type="Rhea" id="RHEA:21257"/>
    </physiologicalReaction>
</comment>
<sequence length="479" mass="50142">MDTDVTAPADQSAAKTASKVSVQPGGPVRGTIRPPGSKSITNRALICAGMTPGQSHVTGALRSEDTAVMIDSLQRCGVQISVEAAGTQLNVNGDCWANRASSTVTERDCQELFIANSGTTVRFLTAALSAAGGHYQLQGVPRMHQRPIGDLIDALQPVQQGNLTALSADGCPPVLIQSQGWNGKTIQVGGSISSQYLSGLMMACPIAAGQLQAATGKPQSITVEVIGELVSKPYVDMTANVMRSFGAEVQLTYDDNATAEGVSATVTIDGNYQASQYAIEPDASAASYFWAAAAITGGEVTVEGLTPDAMQGDVGFCEVLAKMGCKLAVGSDSMTISGRASQGIDIDMNAISDTVQTLAVVALFADGPTRVRGVAHNRYKETDRIGDLATELRKLGARVDEHEDGLTITPPPQSASGSSLSPAVLETYHDHRMAMSLSLAGLRQPGVQILDPACTGKTYPQFFADLEALIGRPHRWSME</sequence>
<feature type="domain" description="Enolpyruvate transferase" evidence="9">
    <location>
        <begin position="22"/>
        <end position="466"/>
    </location>
</feature>
<dbReference type="EMBL" id="CP036272">
    <property type="protein sequence ID" value="QDT61047.1"/>
    <property type="molecule type" value="Genomic_DNA"/>
</dbReference>
<dbReference type="GO" id="GO:0005737">
    <property type="term" value="C:cytoplasm"/>
    <property type="evidence" value="ECO:0007669"/>
    <property type="project" value="UniProtKB-SubCell"/>
</dbReference>
<dbReference type="AlphaFoldDB" id="A0A517SY17"/>
<keyword evidence="11" id="KW-1185">Reference proteome</keyword>
<protein>
    <recommendedName>
        <fullName evidence="7">3-phosphoshikimate 1-carboxyvinyltransferase</fullName>
        <ecNumber evidence="7">2.5.1.19</ecNumber>
    </recommendedName>
    <alternativeName>
        <fullName evidence="7">5-enolpyruvylshikimate-3-phosphate synthase</fullName>
        <shortName evidence="7">EPSP synthase</shortName>
        <shortName evidence="7">EPSPS</shortName>
    </alternativeName>
</protein>
<evidence type="ECO:0000256" key="5">
    <source>
        <dbReference type="ARBA" id="ARBA00023141"/>
    </source>
</evidence>
<feature type="binding site" evidence="7">
    <location>
        <position position="231"/>
    </location>
    <ligand>
        <name>3-phosphoshikimate</name>
        <dbReference type="ChEBI" id="CHEBI:145989"/>
    </ligand>
</feature>
<evidence type="ECO:0000259" key="9">
    <source>
        <dbReference type="Pfam" id="PF00275"/>
    </source>
</evidence>
<feature type="binding site" evidence="7">
    <location>
        <position position="43"/>
    </location>
    <ligand>
        <name>3-phosphoshikimate</name>
        <dbReference type="ChEBI" id="CHEBI:145989"/>
    </ligand>
</feature>
<dbReference type="OrthoDB" id="9809920at2"/>
<dbReference type="InterPro" id="IPR001986">
    <property type="entry name" value="Enolpyruvate_Tfrase_dom"/>
</dbReference>
<dbReference type="PANTHER" id="PTHR21090">
    <property type="entry name" value="AROM/DEHYDROQUINATE SYNTHASE"/>
    <property type="match status" value="1"/>
</dbReference>
<dbReference type="HAMAP" id="MF_00210">
    <property type="entry name" value="EPSP_synth"/>
    <property type="match status" value="1"/>
</dbReference>
<dbReference type="PIRSF" id="PIRSF000505">
    <property type="entry name" value="EPSPS"/>
    <property type="match status" value="1"/>
</dbReference>
<evidence type="ECO:0000256" key="2">
    <source>
        <dbReference type="ARBA" id="ARBA00009948"/>
    </source>
</evidence>
<dbReference type="PROSITE" id="PS00885">
    <property type="entry name" value="EPSP_SYNTHASE_2"/>
    <property type="match status" value="1"/>
</dbReference>
<dbReference type="PANTHER" id="PTHR21090:SF5">
    <property type="entry name" value="PENTAFUNCTIONAL AROM POLYPEPTIDE"/>
    <property type="match status" value="1"/>
</dbReference>
<feature type="binding site" evidence="7">
    <location>
        <position position="194"/>
    </location>
    <ligand>
        <name>3-phosphoshikimate</name>
        <dbReference type="ChEBI" id="CHEBI:145989"/>
    </ligand>
</feature>